<feature type="transmembrane region" description="Helical" evidence="1">
    <location>
        <begin position="58"/>
        <end position="77"/>
    </location>
</feature>
<evidence type="ECO:0000313" key="5">
    <source>
        <dbReference type="Proteomes" id="UP000272136"/>
    </source>
</evidence>
<dbReference type="Pfam" id="PF04892">
    <property type="entry name" value="VanZ"/>
    <property type="match status" value="1"/>
</dbReference>
<reference evidence="4 6" key="1">
    <citation type="journal article" date="2015" name="Genome Announc.">
        <title>Draft Genome Sequence of Vibrio owensii Strain SH-14, Which Causes Shrimp Acute Hepatopancreatic Necrosis Disease.</title>
        <authorList>
            <person name="Liu L."/>
            <person name="Xiao J."/>
            <person name="Xia X."/>
            <person name="Pan Y."/>
            <person name="Yan S."/>
            <person name="Wang Y."/>
        </authorList>
    </citation>
    <scope>NUCLEOTIDE SEQUENCE [LARGE SCALE GENOMIC DNA]</scope>
    <source>
        <strain evidence="4 6">SH14</strain>
    </source>
</reference>
<protein>
    <submittedName>
        <fullName evidence="4">VanZ family protein</fullName>
    </submittedName>
</protein>
<feature type="domain" description="VanZ-like" evidence="2">
    <location>
        <begin position="81"/>
        <end position="133"/>
    </location>
</feature>
<accession>A0AAP9GG14</accession>
<keyword evidence="1" id="KW-0812">Transmembrane</keyword>
<evidence type="ECO:0000313" key="4">
    <source>
        <dbReference type="EMBL" id="QGH49618.1"/>
    </source>
</evidence>
<keyword evidence="1" id="KW-0472">Membrane</keyword>
<proteinExistence type="predicted"/>
<name>A0AAP9GG14_9VIBR</name>
<organism evidence="4 6">
    <name type="scientific">Vibrio owensii</name>
    <dbReference type="NCBI Taxonomy" id="696485"/>
    <lineage>
        <taxon>Bacteria</taxon>
        <taxon>Pseudomonadati</taxon>
        <taxon>Pseudomonadota</taxon>
        <taxon>Gammaproteobacteria</taxon>
        <taxon>Vibrionales</taxon>
        <taxon>Vibrionaceae</taxon>
        <taxon>Vibrio</taxon>
    </lineage>
</organism>
<dbReference type="Proteomes" id="UP000272136">
    <property type="component" value="Chromosome 2"/>
</dbReference>
<dbReference type="RefSeq" id="WP_054824515.1">
    <property type="nucleotide sequence ID" value="NZ_CP033138.1"/>
</dbReference>
<feature type="transmembrane region" description="Helical" evidence="1">
    <location>
        <begin position="21"/>
        <end position="38"/>
    </location>
</feature>
<gene>
    <name evidence="4" type="ORF">APZ19_21225</name>
    <name evidence="3" type="ORF">D0812_24235</name>
</gene>
<evidence type="ECO:0000256" key="1">
    <source>
        <dbReference type="SAM" id="Phobius"/>
    </source>
</evidence>
<keyword evidence="1" id="KW-1133">Transmembrane helix</keyword>
<dbReference type="EMBL" id="CP033138">
    <property type="protein sequence ID" value="AYO17476.1"/>
    <property type="molecule type" value="Genomic_DNA"/>
</dbReference>
<sequence length="156" mass="17451">MKRVFSYFHYELVQFFNLKRVWLFVLSVSLGAVASLAKTTGEYSSWVLKTERAVGGDWCLHLIVSALIGASAFYARSGLEPRHCGLKKYALIVLALLLVSFDELLQSQLPTRTFDFIDWLMNVSGIAYGVCFAAGLSRLKLTSFSVKRVLVSMALK</sequence>
<dbReference type="AlphaFoldDB" id="A0AAP9GG14"/>
<reference evidence="3 5" key="2">
    <citation type="submission" date="2018-10" db="EMBL/GenBank/DDBJ databases">
        <title>Whole Genome of Vibrio owensii strain 170502, isolated from Acute Hepatopancreatic Necrosis Disease (AHPND) shrimp.</title>
        <authorList>
            <person name="Yan M."/>
            <person name="Wang X."/>
            <person name="Wang Y."/>
        </authorList>
    </citation>
    <scope>NUCLEOTIDE SEQUENCE [LARGE SCALE GENOMIC DNA]</scope>
    <source>
        <strain evidence="3 5">1700302</strain>
    </source>
</reference>
<feature type="transmembrane region" description="Helical" evidence="1">
    <location>
        <begin position="89"/>
        <end position="107"/>
    </location>
</feature>
<evidence type="ECO:0000259" key="2">
    <source>
        <dbReference type="Pfam" id="PF04892"/>
    </source>
</evidence>
<feature type="transmembrane region" description="Helical" evidence="1">
    <location>
        <begin position="119"/>
        <end position="139"/>
    </location>
</feature>
<evidence type="ECO:0000313" key="3">
    <source>
        <dbReference type="EMBL" id="AYO17476.1"/>
    </source>
</evidence>
<reference evidence="4" key="3">
    <citation type="submission" date="2019-11" db="EMBL/GenBank/DDBJ databases">
        <title>Complete genome sequence of Vibrio owensii SH-14 isolated from shrimp with acute hepatopancreatic necrosis diease.</title>
        <authorList>
            <person name="Liang X."/>
            <person name="Wang Y."/>
        </authorList>
    </citation>
    <scope>NUCLEOTIDE SEQUENCE</scope>
    <source>
        <strain evidence="4">SH14</strain>
    </source>
</reference>
<keyword evidence="5" id="KW-1185">Reference proteome</keyword>
<evidence type="ECO:0000313" key="6">
    <source>
        <dbReference type="Proteomes" id="UP000390336"/>
    </source>
</evidence>
<dbReference type="Proteomes" id="UP000390336">
    <property type="component" value="Chromosome 2"/>
</dbReference>
<dbReference type="NCBIfam" id="NF037970">
    <property type="entry name" value="vanZ_1"/>
    <property type="match status" value="1"/>
</dbReference>
<dbReference type="EMBL" id="CP045860">
    <property type="protein sequence ID" value="QGH49618.1"/>
    <property type="molecule type" value="Genomic_DNA"/>
</dbReference>
<dbReference type="InterPro" id="IPR006976">
    <property type="entry name" value="VanZ-like"/>
</dbReference>